<keyword evidence="2" id="KW-0413">Isomerase</keyword>
<evidence type="ECO:0000313" key="2">
    <source>
        <dbReference type="EMBL" id="MDT0544509.1"/>
    </source>
</evidence>
<dbReference type="RefSeq" id="WP_311724945.1">
    <property type="nucleotide sequence ID" value="NZ_JAVRFD010000007.1"/>
</dbReference>
<dbReference type="InterPro" id="IPR034660">
    <property type="entry name" value="DinB/YfiT-like"/>
</dbReference>
<evidence type="ECO:0000259" key="1">
    <source>
        <dbReference type="Pfam" id="PF11716"/>
    </source>
</evidence>
<keyword evidence="3" id="KW-1185">Reference proteome</keyword>
<dbReference type="EMBL" id="JAVRFD010000007">
    <property type="protein sequence ID" value="MDT0544509.1"/>
    <property type="molecule type" value="Genomic_DNA"/>
</dbReference>
<dbReference type="SUPFAM" id="SSF109854">
    <property type="entry name" value="DinB/YfiT-like putative metalloenzymes"/>
    <property type="match status" value="1"/>
</dbReference>
<organism evidence="2 3">
    <name type="scientific">Streptomyces lonegramiae</name>
    <dbReference type="NCBI Taxonomy" id="3075524"/>
    <lineage>
        <taxon>Bacteria</taxon>
        <taxon>Bacillati</taxon>
        <taxon>Actinomycetota</taxon>
        <taxon>Actinomycetes</taxon>
        <taxon>Kitasatosporales</taxon>
        <taxon>Streptomycetaceae</taxon>
        <taxon>Streptomyces</taxon>
    </lineage>
</organism>
<sequence>MDQNHVLEAFRLEAREFTKAVSGLSETEWDRPTRCEPWSVRELLGHVRVVIAWLPQMLDSPAPDSAEVTAVGYYRPDDRFSPQTNAARVDLARNHAAECANGATLADDFAATWQRVDRLCRDQAENRVVRTRHGDAMLLSEFLITRVVEVAVHGLDVADALGREPWLTTEAGLLVRQLLLGPGQLDAARELGWDEPTFLRKATGRAALDATESARVERLGIQWLTLG</sequence>
<accession>A0ABU2XF11</accession>
<name>A0ABU2XF11_9ACTN</name>
<dbReference type="NCBIfam" id="TIGR03083">
    <property type="entry name" value="maleylpyruvate isomerase family mycothiol-dependent enzyme"/>
    <property type="match status" value="1"/>
</dbReference>
<evidence type="ECO:0000313" key="3">
    <source>
        <dbReference type="Proteomes" id="UP001180754"/>
    </source>
</evidence>
<dbReference type="InterPro" id="IPR017517">
    <property type="entry name" value="Maleyloyr_isom"/>
</dbReference>
<protein>
    <submittedName>
        <fullName evidence="2">Maleylpyruvate isomerase N-terminal domain-containing protein</fullName>
    </submittedName>
</protein>
<dbReference type="Gene3D" id="1.20.120.450">
    <property type="entry name" value="dinb family like domain"/>
    <property type="match status" value="1"/>
</dbReference>
<dbReference type="Pfam" id="PF11716">
    <property type="entry name" value="MDMPI_N"/>
    <property type="match status" value="1"/>
</dbReference>
<comment type="caution">
    <text evidence="2">The sequence shown here is derived from an EMBL/GenBank/DDBJ whole genome shotgun (WGS) entry which is preliminary data.</text>
</comment>
<dbReference type="InterPro" id="IPR024344">
    <property type="entry name" value="MDMPI_metal-binding"/>
</dbReference>
<gene>
    <name evidence="2" type="ORF">RND15_17615</name>
</gene>
<dbReference type="GO" id="GO:0016853">
    <property type="term" value="F:isomerase activity"/>
    <property type="evidence" value="ECO:0007669"/>
    <property type="project" value="UniProtKB-KW"/>
</dbReference>
<proteinExistence type="predicted"/>
<dbReference type="Proteomes" id="UP001180754">
    <property type="component" value="Unassembled WGS sequence"/>
</dbReference>
<reference evidence="2" key="1">
    <citation type="submission" date="2024-05" db="EMBL/GenBank/DDBJ databases">
        <title>30 novel species of actinomycetes from the DSMZ collection.</title>
        <authorList>
            <person name="Nouioui I."/>
        </authorList>
    </citation>
    <scope>NUCLEOTIDE SEQUENCE</scope>
    <source>
        <strain evidence="2">DSM 41529</strain>
    </source>
</reference>
<feature type="domain" description="Mycothiol-dependent maleylpyruvate isomerase metal-binding" evidence="1">
    <location>
        <begin position="10"/>
        <end position="158"/>
    </location>
</feature>